<dbReference type="GO" id="GO:0016705">
    <property type="term" value="F:oxidoreductase activity, acting on paired donors, with incorporation or reduction of molecular oxygen"/>
    <property type="evidence" value="ECO:0007669"/>
    <property type="project" value="InterPro"/>
</dbReference>
<dbReference type="AlphaFoldDB" id="A0AB34K7S2"/>
<evidence type="ECO:0000256" key="1">
    <source>
        <dbReference type="ARBA" id="ARBA00001961"/>
    </source>
</evidence>
<feature type="domain" description="Prolyl 4-hydroxylase alpha subunit" evidence="4">
    <location>
        <begin position="49"/>
        <end position="231"/>
    </location>
</feature>
<keyword evidence="6" id="KW-1185">Reference proteome</keyword>
<evidence type="ECO:0000256" key="2">
    <source>
        <dbReference type="ARBA" id="ARBA00022964"/>
    </source>
</evidence>
<dbReference type="SMART" id="SM00702">
    <property type="entry name" value="P4Hc"/>
    <property type="match status" value="1"/>
</dbReference>
<dbReference type="GO" id="GO:0005506">
    <property type="term" value="F:iron ion binding"/>
    <property type="evidence" value="ECO:0007669"/>
    <property type="project" value="InterPro"/>
</dbReference>
<accession>A0AB34K7S2</accession>
<comment type="caution">
    <text evidence="5">The sequence shown here is derived from an EMBL/GenBank/DDBJ whole genome shotgun (WGS) entry which is preliminary data.</text>
</comment>
<dbReference type="Gene3D" id="2.60.120.620">
    <property type="entry name" value="q2cbj1_9rhob like domain"/>
    <property type="match status" value="1"/>
</dbReference>
<evidence type="ECO:0000313" key="5">
    <source>
        <dbReference type="EMBL" id="KAL1529232.1"/>
    </source>
</evidence>
<comment type="cofactor">
    <cofactor evidence="1">
        <name>L-ascorbate</name>
        <dbReference type="ChEBI" id="CHEBI:38290"/>
    </cofactor>
</comment>
<gene>
    <name evidence="5" type="ORF">AB1Y20_000187</name>
</gene>
<proteinExistence type="predicted"/>
<dbReference type="EMBL" id="JBGBPQ010000001">
    <property type="protein sequence ID" value="KAL1529232.1"/>
    <property type="molecule type" value="Genomic_DNA"/>
</dbReference>
<sequence length="269" mass="30131">MLRRASAAAAGLGAVTAWQWHSWRIHMEDAAVEKHLPPSEGSPDAAQHTRVVRLPRLLSREEIESVHALHERLRPDLGTAGRTVGNQSAAYRQGKWETSYLSTDGVFAREMPELRARLLEAVRSVDEQHWRMMRRATEAVAPRCVEYHVVEAGGSLPFIHHHDGGSLITIDVMLSQPDEFQGGEFQTLEADGTMASYDFEQGDALVFVSHKPHCVQPVLAGRRSVLVMEVWEGLERTCAHRCELHWASCGHSARTSFWRRALSDLASDL</sequence>
<name>A0AB34K7S2_PRYPA</name>
<dbReference type="GO" id="GO:0051213">
    <property type="term" value="F:dioxygenase activity"/>
    <property type="evidence" value="ECO:0007669"/>
    <property type="project" value="UniProtKB-KW"/>
</dbReference>
<keyword evidence="2" id="KW-0223">Dioxygenase</keyword>
<evidence type="ECO:0000259" key="4">
    <source>
        <dbReference type="SMART" id="SM00702"/>
    </source>
</evidence>
<protein>
    <recommendedName>
        <fullName evidence="4">Prolyl 4-hydroxylase alpha subunit domain-containing protein</fullName>
    </recommendedName>
</protein>
<evidence type="ECO:0000256" key="3">
    <source>
        <dbReference type="ARBA" id="ARBA00023002"/>
    </source>
</evidence>
<evidence type="ECO:0000313" key="6">
    <source>
        <dbReference type="Proteomes" id="UP001515480"/>
    </source>
</evidence>
<keyword evidence="3" id="KW-0560">Oxidoreductase</keyword>
<dbReference type="Proteomes" id="UP001515480">
    <property type="component" value="Unassembled WGS sequence"/>
</dbReference>
<dbReference type="GO" id="GO:0031418">
    <property type="term" value="F:L-ascorbic acid binding"/>
    <property type="evidence" value="ECO:0007669"/>
    <property type="project" value="InterPro"/>
</dbReference>
<dbReference type="InterPro" id="IPR006620">
    <property type="entry name" value="Pro_4_hyd_alph"/>
</dbReference>
<reference evidence="5 6" key="1">
    <citation type="journal article" date="2024" name="Science">
        <title>Giant polyketide synthase enzymes in the biosynthesis of giant marine polyether toxins.</title>
        <authorList>
            <person name="Fallon T.R."/>
            <person name="Shende V.V."/>
            <person name="Wierzbicki I.H."/>
            <person name="Pendleton A.L."/>
            <person name="Watervoot N.F."/>
            <person name="Auber R.P."/>
            <person name="Gonzalez D.J."/>
            <person name="Wisecaver J.H."/>
            <person name="Moore B.S."/>
        </authorList>
    </citation>
    <scope>NUCLEOTIDE SEQUENCE [LARGE SCALE GENOMIC DNA]</scope>
    <source>
        <strain evidence="5 6">12B1</strain>
    </source>
</reference>
<organism evidence="5 6">
    <name type="scientific">Prymnesium parvum</name>
    <name type="common">Toxic golden alga</name>
    <dbReference type="NCBI Taxonomy" id="97485"/>
    <lineage>
        <taxon>Eukaryota</taxon>
        <taxon>Haptista</taxon>
        <taxon>Haptophyta</taxon>
        <taxon>Prymnesiophyceae</taxon>
        <taxon>Prymnesiales</taxon>
        <taxon>Prymnesiaceae</taxon>
        <taxon>Prymnesium</taxon>
    </lineage>
</organism>